<dbReference type="EMBL" id="BPVZ01000009">
    <property type="protein sequence ID" value="GKU95292.1"/>
    <property type="molecule type" value="Genomic_DNA"/>
</dbReference>
<gene>
    <name evidence="1" type="ORF">SLEP1_g8669</name>
</gene>
<proteinExistence type="predicted"/>
<evidence type="ECO:0000313" key="1">
    <source>
        <dbReference type="EMBL" id="GKU95292.1"/>
    </source>
</evidence>
<accession>A0AAV5I8H6</accession>
<protein>
    <submittedName>
        <fullName evidence="1">Uncharacterized protein</fullName>
    </submittedName>
</protein>
<dbReference type="AlphaFoldDB" id="A0AAV5I8H6"/>
<organism evidence="1 2">
    <name type="scientific">Rubroshorea leprosula</name>
    <dbReference type="NCBI Taxonomy" id="152421"/>
    <lineage>
        <taxon>Eukaryota</taxon>
        <taxon>Viridiplantae</taxon>
        <taxon>Streptophyta</taxon>
        <taxon>Embryophyta</taxon>
        <taxon>Tracheophyta</taxon>
        <taxon>Spermatophyta</taxon>
        <taxon>Magnoliopsida</taxon>
        <taxon>eudicotyledons</taxon>
        <taxon>Gunneridae</taxon>
        <taxon>Pentapetalae</taxon>
        <taxon>rosids</taxon>
        <taxon>malvids</taxon>
        <taxon>Malvales</taxon>
        <taxon>Dipterocarpaceae</taxon>
        <taxon>Rubroshorea</taxon>
    </lineage>
</organism>
<keyword evidence="2" id="KW-1185">Reference proteome</keyword>
<name>A0AAV5I8H6_9ROSI</name>
<dbReference type="Proteomes" id="UP001054252">
    <property type="component" value="Unassembled WGS sequence"/>
</dbReference>
<comment type="caution">
    <text evidence="1">The sequence shown here is derived from an EMBL/GenBank/DDBJ whole genome shotgun (WGS) entry which is preliminary data.</text>
</comment>
<sequence>MVIGSCLYRRLWASLFEHLKSLEYSHVILKGGVTTASGHSCGWGLLQLNVAQANL</sequence>
<evidence type="ECO:0000313" key="2">
    <source>
        <dbReference type="Proteomes" id="UP001054252"/>
    </source>
</evidence>
<reference evidence="1 2" key="1">
    <citation type="journal article" date="2021" name="Commun. Biol.">
        <title>The genome of Shorea leprosula (Dipterocarpaceae) highlights the ecological relevance of drought in aseasonal tropical rainforests.</title>
        <authorList>
            <person name="Ng K.K.S."/>
            <person name="Kobayashi M.J."/>
            <person name="Fawcett J.A."/>
            <person name="Hatakeyama M."/>
            <person name="Paape T."/>
            <person name="Ng C.H."/>
            <person name="Ang C.C."/>
            <person name="Tnah L.H."/>
            <person name="Lee C.T."/>
            <person name="Nishiyama T."/>
            <person name="Sese J."/>
            <person name="O'Brien M.J."/>
            <person name="Copetti D."/>
            <person name="Mohd Noor M.I."/>
            <person name="Ong R.C."/>
            <person name="Putra M."/>
            <person name="Sireger I.Z."/>
            <person name="Indrioko S."/>
            <person name="Kosugi Y."/>
            <person name="Izuno A."/>
            <person name="Isagi Y."/>
            <person name="Lee S.L."/>
            <person name="Shimizu K.K."/>
        </authorList>
    </citation>
    <scope>NUCLEOTIDE SEQUENCE [LARGE SCALE GENOMIC DNA]</scope>
    <source>
        <strain evidence="1">214</strain>
    </source>
</reference>